<organism evidence="7">
    <name type="scientific">Pundamilia nyererei</name>
    <dbReference type="NCBI Taxonomy" id="303518"/>
    <lineage>
        <taxon>Eukaryota</taxon>
        <taxon>Metazoa</taxon>
        <taxon>Chordata</taxon>
        <taxon>Craniata</taxon>
        <taxon>Vertebrata</taxon>
        <taxon>Euteleostomi</taxon>
        <taxon>Actinopterygii</taxon>
        <taxon>Neopterygii</taxon>
        <taxon>Teleostei</taxon>
        <taxon>Neoteleostei</taxon>
        <taxon>Acanthomorphata</taxon>
        <taxon>Ovalentaria</taxon>
        <taxon>Cichlomorphae</taxon>
        <taxon>Cichliformes</taxon>
        <taxon>Cichlidae</taxon>
        <taxon>African cichlids</taxon>
        <taxon>Pseudocrenilabrinae</taxon>
        <taxon>Haplochromini</taxon>
        <taxon>Pundamilia</taxon>
    </lineage>
</organism>
<proteinExistence type="predicted"/>
<feature type="signal peptide" evidence="4">
    <location>
        <begin position="1"/>
        <end position="23"/>
    </location>
</feature>
<dbReference type="InterPro" id="IPR035976">
    <property type="entry name" value="Sushi/SCR/CCP_sf"/>
</dbReference>
<keyword evidence="3" id="KW-0768">Sushi</keyword>
<dbReference type="FunFam" id="2.60.120.290:FF:000001">
    <property type="entry name" value="CUB and sushi domain-containing protein 3 isoform X1"/>
    <property type="match status" value="1"/>
</dbReference>
<keyword evidence="1" id="KW-0677">Repeat</keyword>
<dbReference type="CDD" id="cd00041">
    <property type="entry name" value="CUB"/>
    <property type="match status" value="2"/>
</dbReference>
<evidence type="ECO:0000259" key="5">
    <source>
        <dbReference type="PROSITE" id="PS01180"/>
    </source>
</evidence>
<dbReference type="Gene3D" id="2.60.120.290">
    <property type="entry name" value="Spermadhesin, CUB domain"/>
    <property type="match status" value="2"/>
</dbReference>
<evidence type="ECO:0000313" key="7">
    <source>
        <dbReference type="Ensembl" id="ENSPNYP00000014408.1"/>
    </source>
</evidence>
<dbReference type="GeneTree" id="ENSGT00940000155549"/>
<sequence>QLTRTQFLHMLSFFLVPCGGVLTERKGTILSPGYPDPYANYLNCAWKISVPEGAGIHLQFLNFSTEPVHDYLEIRSGSLETGTVIDRFSGPTLPNPLFSTTHETTLFFHSDYSQNKPAYELQRCPDPRPFRNGIVIGQDYSVGMTISFECLPGYTLLGEQSLTCLHGISRNWNHPIPRCEGESLCGGNITSMNGTIYSPGHPAEYPHFQDCMWTVRVPPGYGIYINFSVINTEPIYDYITVW</sequence>
<feature type="chain" id="PRO_5017407689" description="CUB and Sushi multiple domains 3a" evidence="4">
    <location>
        <begin position="24"/>
        <end position="242"/>
    </location>
</feature>
<dbReference type="PROSITE" id="PS50923">
    <property type="entry name" value="SUSHI"/>
    <property type="match status" value="1"/>
</dbReference>
<dbReference type="SMART" id="SM00032">
    <property type="entry name" value="CCP"/>
    <property type="match status" value="1"/>
</dbReference>
<dbReference type="STRING" id="303518.ENSPNYP00000014408"/>
<dbReference type="InterPro" id="IPR035914">
    <property type="entry name" value="Sperma_CUB_dom_sf"/>
</dbReference>
<dbReference type="SMART" id="SM00042">
    <property type="entry name" value="CUB"/>
    <property type="match status" value="1"/>
</dbReference>
<feature type="domain" description="Sushi" evidence="6">
    <location>
        <begin position="122"/>
        <end position="181"/>
    </location>
</feature>
<dbReference type="InterPro" id="IPR000436">
    <property type="entry name" value="Sushi_SCR_CCP_dom"/>
</dbReference>
<keyword evidence="4" id="KW-0732">Signal</keyword>
<dbReference type="PROSITE" id="PS01180">
    <property type="entry name" value="CUB"/>
    <property type="match status" value="2"/>
</dbReference>
<dbReference type="PANTHER" id="PTHR24251">
    <property type="entry name" value="OVOCHYMASE-RELATED"/>
    <property type="match status" value="1"/>
</dbReference>
<evidence type="ECO:0000259" key="6">
    <source>
        <dbReference type="PROSITE" id="PS50923"/>
    </source>
</evidence>
<dbReference type="SUPFAM" id="SSF49854">
    <property type="entry name" value="Spermadhesin, CUB domain"/>
    <property type="match status" value="2"/>
</dbReference>
<name>A0A3B4FXU5_9CICH</name>
<dbReference type="Ensembl" id="ENSPNYT00000014775.1">
    <property type="protein sequence ID" value="ENSPNYP00000014408.1"/>
    <property type="gene ID" value="ENSPNYG00000010920.1"/>
</dbReference>
<accession>A0A3B4FXU5</accession>
<comment type="caution">
    <text evidence="3">Lacks conserved residue(s) required for the propagation of feature annotation.</text>
</comment>
<evidence type="ECO:0008006" key="8">
    <source>
        <dbReference type="Google" id="ProtNLM"/>
    </source>
</evidence>
<dbReference type="AlphaFoldDB" id="A0A3B4FXU5"/>
<dbReference type="InterPro" id="IPR000859">
    <property type="entry name" value="CUB_dom"/>
</dbReference>
<dbReference type="CDD" id="cd00033">
    <property type="entry name" value="CCP"/>
    <property type="match status" value="1"/>
</dbReference>
<evidence type="ECO:0000256" key="4">
    <source>
        <dbReference type="SAM" id="SignalP"/>
    </source>
</evidence>
<keyword evidence="2" id="KW-1015">Disulfide bond</keyword>
<reference evidence="7" key="1">
    <citation type="submission" date="2023-09" db="UniProtKB">
        <authorList>
            <consortium name="Ensembl"/>
        </authorList>
    </citation>
    <scope>IDENTIFICATION</scope>
</reference>
<evidence type="ECO:0000256" key="2">
    <source>
        <dbReference type="ARBA" id="ARBA00023157"/>
    </source>
</evidence>
<evidence type="ECO:0000256" key="1">
    <source>
        <dbReference type="ARBA" id="ARBA00022737"/>
    </source>
</evidence>
<protein>
    <recommendedName>
        <fullName evidence="8">CUB and Sushi multiple domains 3a</fullName>
    </recommendedName>
</protein>
<dbReference type="SUPFAM" id="SSF57535">
    <property type="entry name" value="Complement control module/SCR domain"/>
    <property type="match status" value="1"/>
</dbReference>
<dbReference type="Pfam" id="PF00431">
    <property type="entry name" value="CUB"/>
    <property type="match status" value="2"/>
</dbReference>
<feature type="domain" description="CUB" evidence="5">
    <location>
        <begin position="18"/>
        <end position="126"/>
    </location>
</feature>
<feature type="domain" description="CUB" evidence="5">
    <location>
        <begin position="185"/>
        <end position="242"/>
    </location>
</feature>
<dbReference type="FunFam" id="2.10.70.10:FF:000002">
    <property type="entry name" value="CUB and Sushi multiple domains 3"/>
    <property type="match status" value="1"/>
</dbReference>
<dbReference type="Gene3D" id="2.10.70.10">
    <property type="entry name" value="Complement Module, domain 1"/>
    <property type="match status" value="1"/>
</dbReference>
<dbReference type="Pfam" id="PF00084">
    <property type="entry name" value="Sushi"/>
    <property type="match status" value="1"/>
</dbReference>
<evidence type="ECO:0000256" key="3">
    <source>
        <dbReference type="PROSITE-ProRule" id="PRU00302"/>
    </source>
</evidence>